<feature type="coiled-coil region" evidence="10">
    <location>
        <begin position="218"/>
        <end position="304"/>
    </location>
</feature>
<name>A0ABW7G638_9BURK</name>
<evidence type="ECO:0000256" key="6">
    <source>
        <dbReference type="ARBA" id="ARBA00022692"/>
    </source>
</evidence>
<dbReference type="Proteomes" id="UP001606305">
    <property type="component" value="Unassembled WGS sequence"/>
</dbReference>
<dbReference type="PANTHER" id="PTHR30386:SF27">
    <property type="entry name" value="MEMBRANE FUSION PROTEIN (MFP) FAMILY PROTEIN"/>
    <property type="match status" value="1"/>
</dbReference>
<comment type="similarity">
    <text evidence="2 9">Belongs to the membrane fusion protein (MFP) (TC 8.A.1) family.</text>
</comment>
<proteinExistence type="inferred from homology"/>
<dbReference type="Pfam" id="PF26002">
    <property type="entry name" value="Beta-barrel_AprE"/>
    <property type="match status" value="1"/>
</dbReference>
<keyword evidence="4 9" id="KW-1003">Cell membrane</keyword>
<comment type="subcellular location">
    <subcellularLocation>
        <location evidence="1 9">Cell inner membrane</location>
        <topology evidence="1 9">Single-pass membrane protein</topology>
    </subcellularLocation>
</comment>
<dbReference type="InterPro" id="IPR058982">
    <property type="entry name" value="Beta-barrel_AprE"/>
</dbReference>
<evidence type="ECO:0000259" key="11">
    <source>
        <dbReference type="Pfam" id="PF25988"/>
    </source>
</evidence>
<dbReference type="InterPro" id="IPR050739">
    <property type="entry name" value="MFP"/>
</dbReference>
<evidence type="ECO:0000256" key="5">
    <source>
        <dbReference type="ARBA" id="ARBA00022519"/>
    </source>
</evidence>
<gene>
    <name evidence="13" type="ORF">ACG00X_11285</name>
</gene>
<evidence type="ECO:0000313" key="14">
    <source>
        <dbReference type="Proteomes" id="UP001606305"/>
    </source>
</evidence>
<dbReference type="PANTHER" id="PTHR30386">
    <property type="entry name" value="MEMBRANE FUSION SUBUNIT OF EMRAB-TOLC MULTIDRUG EFFLUX PUMP"/>
    <property type="match status" value="1"/>
</dbReference>
<keyword evidence="14" id="KW-1185">Reference proteome</keyword>
<dbReference type="InterPro" id="IPR059040">
    <property type="entry name" value="HH_CyaD-like"/>
</dbReference>
<dbReference type="InterPro" id="IPR006144">
    <property type="entry name" value="Secretion_HlyD_CS"/>
</dbReference>
<dbReference type="InterPro" id="IPR010129">
    <property type="entry name" value="T1SS_HlyD"/>
</dbReference>
<dbReference type="EMBL" id="JBIGIA010000007">
    <property type="protein sequence ID" value="MFG6457416.1"/>
    <property type="molecule type" value="Genomic_DNA"/>
</dbReference>
<dbReference type="NCBIfam" id="TIGR01843">
    <property type="entry name" value="type_I_hlyD"/>
    <property type="match status" value="1"/>
</dbReference>
<comment type="caution">
    <text evidence="13">The sequence shown here is derived from an EMBL/GenBank/DDBJ whole genome shotgun (WGS) entry which is preliminary data.</text>
</comment>
<accession>A0ABW7G638</accession>
<evidence type="ECO:0000259" key="12">
    <source>
        <dbReference type="Pfam" id="PF26002"/>
    </source>
</evidence>
<feature type="domain" description="CyaD-like alpha-helical hairpin" evidence="11">
    <location>
        <begin position="140"/>
        <end position="336"/>
    </location>
</feature>
<reference evidence="13 14" key="1">
    <citation type="submission" date="2024-09" db="EMBL/GenBank/DDBJ databases">
        <title>Novel species of the genus Pelomonas and Roseateles isolated from streams.</title>
        <authorList>
            <person name="Lu H."/>
        </authorList>
    </citation>
    <scope>NUCLEOTIDE SEQUENCE [LARGE SCALE GENOMIC DNA]</scope>
    <source>
        <strain evidence="13 14">BYS96W</strain>
    </source>
</reference>
<dbReference type="PROSITE" id="PS00543">
    <property type="entry name" value="HLYD_FAMILY"/>
    <property type="match status" value="1"/>
</dbReference>
<evidence type="ECO:0000256" key="1">
    <source>
        <dbReference type="ARBA" id="ARBA00004377"/>
    </source>
</evidence>
<organism evidence="13 14">
    <name type="scientific">Pelomonas nitida</name>
    <dbReference type="NCBI Taxonomy" id="3299027"/>
    <lineage>
        <taxon>Bacteria</taxon>
        <taxon>Pseudomonadati</taxon>
        <taxon>Pseudomonadota</taxon>
        <taxon>Betaproteobacteria</taxon>
        <taxon>Burkholderiales</taxon>
        <taxon>Sphaerotilaceae</taxon>
        <taxon>Roseateles</taxon>
    </lineage>
</organism>
<dbReference type="PRINTS" id="PR01490">
    <property type="entry name" value="RTXTOXIND"/>
</dbReference>
<evidence type="ECO:0000256" key="8">
    <source>
        <dbReference type="ARBA" id="ARBA00023136"/>
    </source>
</evidence>
<evidence type="ECO:0000256" key="2">
    <source>
        <dbReference type="ARBA" id="ARBA00009477"/>
    </source>
</evidence>
<evidence type="ECO:0000256" key="3">
    <source>
        <dbReference type="ARBA" id="ARBA00022448"/>
    </source>
</evidence>
<feature type="domain" description="AprE-like beta-barrel" evidence="12">
    <location>
        <begin position="377"/>
        <end position="464"/>
    </location>
</feature>
<dbReference type="Gene3D" id="2.40.50.100">
    <property type="match status" value="1"/>
</dbReference>
<dbReference type="Pfam" id="PF25988">
    <property type="entry name" value="HH_CyaD"/>
    <property type="match status" value="1"/>
</dbReference>
<keyword evidence="7" id="KW-1133">Transmembrane helix</keyword>
<dbReference type="RefSeq" id="WP_394488274.1">
    <property type="nucleotide sequence ID" value="NZ_JBIGIA010000007.1"/>
</dbReference>
<evidence type="ECO:0000256" key="9">
    <source>
        <dbReference type="RuleBase" id="RU365093"/>
    </source>
</evidence>
<dbReference type="Gene3D" id="2.40.30.170">
    <property type="match status" value="1"/>
</dbReference>
<keyword evidence="6" id="KW-0812">Transmembrane</keyword>
<evidence type="ECO:0000313" key="13">
    <source>
        <dbReference type="EMBL" id="MFG6457416.1"/>
    </source>
</evidence>
<keyword evidence="3 9" id="KW-0813">Transport</keyword>
<keyword evidence="10" id="KW-0175">Coiled coil</keyword>
<protein>
    <recommendedName>
        <fullName evidence="9">Membrane fusion protein (MFP) family protein</fullName>
    </recommendedName>
</protein>
<evidence type="ECO:0000256" key="7">
    <source>
        <dbReference type="ARBA" id="ARBA00022989"/>
    </source>
</evidence>
<keyword evidence="8" id="KW-0472">Membrane</keyword>
<sequence length="487" mass="52823">MSTSTAPGAGEAADAPRHPVIELLARYRAIFKAAWERRDELAGPKRMLDEQAFLPAAIALQETPPHPAPRRALLAICALFTIALLWAYFGQIDIVAVAQGRIVVSQRSKTIQPLETSVVKAIHVKDGDKVKAGDLLIELDSTLTAADSARVGEERSSTVSDTMRSQALLEALVHGGSPHLSTSALGSLHAADRAGVQAQLQSEWADINAKLAKFAAEAARRKAEIATAEQLVAKLQATLPLAQQRETDFKSLAEQGFVATHAGQDRTRERIEQERDLATAQARLQEARAALTETEQGLNAYRAETLRTLKDRESQAGLKTRQLDEEGTKANKRNELTRLTAPVAGTVQQLAVHTTGGVAKEAEVLLVLVPDDAEVTAEVVMENKDVGFVRAGQEATIKLETFPYTRYGTVQAQVQSITADAVQDEKRGAIFPATLVLNQSAINVDGKRIKLAPGMNLTAEIKTGKRRVIDYLLSPVQQHLDESLKER</sequence>
<evidence type="ECO:0000256" key="10">
    <source>
        <dbReference type="SAM" id="Coils"/>
    </source>
</evidence>
<keyword evidence="5 9" id="KW-0997">Cell inner membrane</keyword>
<evidence type="ECO:0000256" key="4">
    <source>
        <dbReference type="ARBA" id="ARBA00022475"/>
    </source>
</evidence>